<evidence type="ECO:0000313" key="1">
    <source>
        <dbReference type="EMBL" id="WHZ59206.1"/>
    </source>
</evidence>
<keyword evidence="2" id="KW-1185">Reference proteome</keyword>
<reference evidence="2" key="1">
    <citation type="journal article" date="2025" name="Aquaculture">
        <title>Assessment of the bioflocculant production and safety properties of Metabacillus hrfriensis sp. nov. based on phenotypic and whole-genome sequencing analysis.</title>
        <authorList>
            <person name="Zhang R."/>
            <person name="Zhao Z."/>
            <person name="Luo L."/>
            <person name="Wang S."/>
            <person name="Guo K."/>
            <person name="Xu W."/>
        </authorList>
    </citation>
    <scope>NUCLEOTIDE SEQUENCE [LARGE SCALE GENOMIC DNA]</scope>
    <source>
        <strain evidence="2">CT-WN-B3</strain>
    </source>
</reference>
<gene>
    <name evidence="1" type="ORF">QLQ22_07735</name>
</gene>
<proteinExistence type="predicted"/>
<organism evidence="1 2">
    <name type="scientific">Metabacillus hrfriensis</name>
    <dbReference type="NCBI Taxonomy" id="3048891"/>
    <lineage>
        <taxon>Bacteria</taxon>
        <taxon>Bacillati</taxon>
        <taxon>Bacillota</taxon>
        <taxon>Bacilli</taxon>
        <taxon>Bacillales</taxon>
        <taxon>Bacillaceae</taxon>
        <taxon>Metabacillus</taxon>
    </lineage>
</organism>
<protein>
    <submittedName>
        <fullName evidence="1">Uncharacterized protein</fullName>
    </submittedName>
</protein>
<name>A0ACD4RFM9_9BACI</name>
<evidence type="ECO:0000313" key="2">
    <source>
        <dbReference type="Proteomes" id="UP001226091"/>
    </source>
</evidence>
<sequence length="65" mass="7485">MHGNRLSDIKKQEWHAFEILEHYPKLQQSCQFLTQNKHDGEDVVQDVILKAMPTSHIGALLSSWG</sequence>
<dbReference type="Proteomes" id="UP001226091">
    <property type="component" value="Chromosome"/>
</dbReference>
<accession>A0ACD4RFM9</accession>
<dbReference type="EMBL" id="CP126116">
    <property type="protein sequence ID" value="WHZ59206.1"/>
    <property type="molecule type" value="Genomic_DNA"/>
</dbReference>